<dbReference type="GeneID" id="39598001"/>
<feature type="transmembrane region" description="Helical" evidence="1">
    <location>
        <begin position="118"/>
        <end position="145"/>
    </location>
</feature>
<dbReference type="Proteomes" id="UP000283841">
    <property type="component" value="Unassembled WGS sequence"/>
</dbReference>
<accession>A0A443I7T4</accession>
<dbReference type="RefSeq" id="XP_028489762.1">
    <property type="nucleotide sequence ID" value="XM_028628724.1"/>
</dbReference>
<organism evidence="2 3">
    <name type="scientific">Byssochlamys spectabilis</name>
    <name type="common">Paecilomyces variotii</name>
    <dbReference type="NCBI Taxonomy" id="264951"/>
    <lineage>
        <taxon>Eukaryota</taxon>
        <taxon>Fungi</taxon>
        <taxon>Dikarya</taxon>
        <taxon>Ascomycota</taxon>
        <taxon>Pezizomycotina</taxon>
        <taxon>Eurotiomycetes</taxon>
        <taxon>Eurotiomycetidae</taxon>
        <taxon>Eurotiales</taxon>
        <taxon>Thermoascaceae</taxon>
        <taxon>Paecilomyces</taxon>
    </lineage>
</organism>
<evidence type="ECO:0000313" key="2">
    <source>
        <dbReference type="EMBL" id="RWR00118.1"/>
    </source>
</evidence>
<comment type="caution">
    <text evidence="2">The sequence shown here is derived from an EMBL/GenBank/DDBJ whole genome shotgun (WGS) entry which is preliminary data.</text>
</comment>
<dbReference type="EMBL" id="RCNU01000001">
    <property type="protein sequence ID" value="RWR00118.1"/>
    <property type="molecule type" value="Genomic_DNA"/>
</dbReference>
<dbReference type="AlphaFoldDB" id="A0A443I7T4"/>
<gene>
    <name evidence="2" type="ORF">C8Q69DRAFT_441164</name>
</gene>
<dbReference type="PANTHER" id="PTHR40628">
    <property type="entry name" value="CHROMO DOMAIN-CONTAINING PROTEIN"/>
    <property type="match status" value="1"/>
</dbReference>
<keyword evidence="1" id="KW-0812">Transmembrane</keyword>
<keyword evidence="1" id="KW-1133">Transmembrane helix</keyword>
<dbReference type="PANTHER" id="PTHR40628:SF1">
    <property type="entry name" value="CHROMO DOMAIN-CONTAINING PROTEIN"/>
    <property type="match status" value="1"/>
</dbReference>
<name>A0A443I7T4_BYSSP</name>
<proteinExistence type="predicted"/>
<reference evidence="2 3" key="1">
    <citation type="journal article" date="2018" name="Front. Microbiol.">
        <title>Genomic and genetic insights into a cosmopolitan fungus, Paecilomyces variotii (Eurotiales).</title>
        <authorList>
            <person name="Urquhart A.S."/>
            <person name="Mondo S.J."/>
            <person name="Makela M.R."/>
            <person name="Hane J.K."/>
            <person name="Wiebenga A."/>
            <person name="He G."/>
            <person name="Mihaltcheva S."/>
            <person name="Pangilinan J."/>
            <person name="Lipzen A."/>
            <person name="Barry K."/>
            <person name="de Vries R.P."/>
            <person name="Grigoriev I.V."/>
            <person name="Idnurm A."/>
        </authorList>
    </citation>
    <scope>NUCLEOTIDE SEQUENCE [LARGE SCALE GENOMIC DNA]</scope>
    <source>
        <strain evidence="2 3">CBS 101075</strain>
    </source>
</reference>
<dbReference type="VEuPathDB" id="FungiDB:C8Q69DRAFT_441164"/>
<keyword evidence="1" id="KW-0472">Membrane</keyword>
<evidence type="ECO:0000313" key="3">
    <source>
        <dbReference type="Proteomes" id="UP000283841"/>
    </source>
</evidence>
<evidence type="ECO:0000256" key="1">
    <source>
        <dbReference type="SAM" id="Phobius"/>
    </source>
</evidence>
<sequence>MLLGGSVLTVVSVPFRILEYLSIELSTSNSCAMGKVGEHWRDVKAHRKRQKRQKLENPPRRRCWDWMLVMGSCHYARNRSSFKEYRRVGRKVTTAVIPGDVYVAGVGTVELMEGRQHIGLYCIMFCIFQMLSVMAFALQNIIAVLAGRRVSRKMVCSQMTPKVILSGMVRSSMGWTGWPWMETHREKRFSLMDPSSLVSIFVQKTSRRFCPKFSTAGR</sequence>
<keyword evidence="3" id="KW-1185">Reference proteome</keyword>
<protein>
    <submittedName>
        <fullName evidence="2">Uncharacterized protein</fullName>
    </submittedName>
</protein>